<dbReference type="AlphaFoldDB" id="G9MRW9"/>
<dbReference type="Proteomes" id="UP000007115">
    <property type="component" value="Unassembled WGS sequence"/>
</dbReference>
<sequence length="230" mass="26449">MLLDFISNPHHNYDLSIQAAGGLCTIAYKTETSSRRFSCHLKSKPQLRALNSSCWWPMHHCPQDQQLPSAYWLLKSSRTPQEERFLQFDHNQASQSRFTLEESKDQFRGSAMQPGCEYRCFPPAPEKNHSSASIHDNVQARHKFAHTSKEVPACPTRRLMPRWSRDCSIFFFQPSSFLLSLWPAVTTCFRPTISTTNGIWTTSANGFYTPSINTTNLGLWRWKDGNQKSN</sequence>
<keyword evidence="2" id="KW-1185">Reference proteome</keyword>
<dbReference type="VEuPathDB" id="FungiDB:TRIVIDRAFT_201114"/>
<dbReference type="EMBL" id="ABDF02000006">
    <property type="protein sequence ID" value="EHK22837.1"/>
    <property type="molecule type" value="Genomic_DNA"/>
</dbReference>
<accession>G9MRW9</accession>
<reference evidence="1 2" key="1">
    <citation type="journal article" date="2011" name="Genome Biol.">
        <title>Comparative genome sequence analysis underscores mycoparasitism as the ancestral life style of Trichoderma.</title>
        <authorList>
            <person name="Kubicek C.P."/>
            <person name="Herrera-Estrella A."/>
            <person name="Seidl-Seiboth V."/>
            <person name="Martinez D.A."/>
            <person name="Druzhinina I.S."/>
            <person name="Thon M."/>
            <person name="Zeilinger S."/>
            <person name="Casas-Flores S."/>
            <person name="Horwitz B.A."/>
            <person name="Mukherjee P.K."/>
            <person name="Mukherjee M."/>
            <person name="Kredics L."/>
            <person name="Alcaraz L.D."/>
            <person name="Aerts A."/>
            <person name="Antal Z."/>
            <person name="Atanasova L."/>
            <person name="Cervantes-Badillo M.G."/>
            <person name="Challacombe J."/>
            <person name="Chertkov O."/>
            <person name="McCluskey K."/>
            <person name="Coulpier F."/>
            <person name="Deshpande N."/>
            <person name="von Doehren H."/>
            <person name="Ebbole D.J."/>
            <person name="Esquivel-Naranjo E.U."/>
            <person name="Fekete E."/>
            <person name="Flipphi M."/>
            <person name="Glaser F."/>
            <person name="Gomez-Rodriguez E.Y."/>
            <person name="Gruber S."/>
            <person name="Han C."/>
            <person name="Henrissat B."/>
            <person name="Hermosa R."/>
            <person name="Hernandez-Onate M."/>
            <person name="Karaffa L."/>
            <person name="Kosti I."/>
            <person name="Le Crom S."/>
            <person name="Lindquist E."/>
            <person name="Lucas S."/>
            <person name="Luebeck M."/>
            <person name="Luebeck P.S."/>
            <person name="Margeot A."/>
            <person name="Metz B."/>
            <person name="Misra M."/>
            <person name="Nevalainen H."/>
            <person name="Omann M."/>
            <person name="Packer N."/>
            <person name="Perrone G."/>
            <person name="Uresti-Rivera E.E."/>
            <person name="Salamov A."/>
            <person name="Schmoll M."/>
            <person name="Seiboth B."/>
            <person name="Shapiro H."/>
            <person name="Sukno S."/>
            <person name="Tamayo-Ramos J.A."/>
            <person name="Tisch D."/>
            <person name="Wiest A."/>
            <person name="Wilkinson H.H."/>
            <person name="Zhang M."/>
            <person name="Coutinho P.M."/>
            <person name="Kenerley C.M."/>
            <person name="Monte E."/>
            <person name="Baker S.E."/>
            <person name="Grigoriev I.V."/>
        </authorList>
    </citation>
    <scope>NUCLEOTIDE SEQUENCE [LARGE SCALE GENOMIC DNA]</scope>
    <source>
        <strain evidence="2">Gv29-8 / FGSC 10586</strain>
    </source>
</reference>
<name>G9MRW9_HYPVG</name>
<protein>
    <submittedName>
        <fullName evidence="1">Uncharacterized protein</fullName>
    </submittedName>
</protein>
<proteinExistence type="predicted"/>
<dbReference type="HOGENOM" id="CLU_1204922_0_0_1"/>
<evidence type="ECO:0000313" key="2">
    <source>
        <dbReference type="Proteomes" id="UP000007115"/>
    </source>
</evidence>
<evidence type="ECO:0000313" key="1">
    <source>
        <dbReference type="EMBL" id="EHK22837.1"/>
    </source>
</evidence>
<dbReference type="RefSeq" id="XP_013957046.1">
    <property type="nucleotide sequence ID" value="XM_014101571.1"/>
</dbReference>
<comment type="caution">
    <text evidence="1">The sequence shown here is derived from an EMBL/GenBank/DDBJ whole genome shotgun (WGS) entry which is preliminary data.</text>
</comment>
<organism evidence="1 2">
    <name type="scientific">Hypocrea virens (strain Gv29-8 / FGSC 10586)</name>
    <name type="common">Gliocladium virens</name>
    <name type="synonym">Trichoderma virens</name>
    <dbReference type="NCBI Taxonomy" id="413071"/>
    <lineage>
        <taxon>Eukaryota</taxon>
        <taxon>Fungi</taxon>
        <taxon>Dikarya</taxon>
        <taxon>Ascomycota</taxon>
        <taxon>Pezizomycotina</taxon>
        <taxon>Sordariomycetes</taxon>
        <taxon>Hypocreomycetidae</taxon>
        <taxon>Hypocreales</taxon>
        <taxon>Hypocreaceae</taxon>
        <taxon>Trichoderma</taxon>
    </lineage>
</organism>
<dbReference type="GeneID" id="25790128"/>
<dbReference type="InParanoid" id="G9MRW9"/>
<gene>
    <name evidence="1" type="ORF">TRIVIDRAFT_201114</name>
</gene>